<dbReference type="InterPro" id="IPR036397">
    <property type="entry name" value="RNaseH_sf"/>
</dbReference>
<dbReference type="AlphaFoldDB" id="A0A438IRK7"/>
<keyword evidence="1" id="KW-0645">Protease</keyword>
<dbReference type="PANTHER" id="PTHR42648">
    <property type="entry name" value="TRANSPOSASE, PUTATIVE-RELATED"/>
    <property type="match status" value="1"/>
</dbReference>
<dbReference type="GO" id="GO:0003676">
    <property type="term" value="F:nucleic acid binding"/>
    <property type="evidence" value="ECO:0007669"/>
    <property type="project" value="InterPro"/>
</dbReference>
<evidence type="ECO:0000256" key="3">
    <source>
        <dbReference type="ARBA" id="ARBA00022801"/>
    </source>
</evidence>
<dbReference type="InterPro" id="IPR001584">
    <property type="entry name" value="Integrase_cat-core"/>
</dbReference>
<dbReference type="GO" id="GO:0015074">
    <property type="term" value="P:DNA integration"/>
    <property type="evidence" value="ECO:0007669"/>
    <property type="project" value="InterPro"/>
</dbReference>
<evidence type="ECO:0000313" key="6">
    <source>
        <dbReference type="EMBL" id="RVW99346.1"/>
    </source>
</evidence>
<keyword evidence="3" id="KW-0378">Hydrolase</keyword>
<evidence type="ECO:0000256" key="2">
    <source>
        <dbReference type="ARBA" id="ARBA00022723"/>
    </source>
</evidence>
<feature type="region of interest" description="Disordered" evidence="4">
    <location>
        <begin position="1"/>
        <end position="24"/>
    </location>
</feature>
<dbReference type="Pfam" id="PF07727">
    <property type="entry name" value="RVT_2"/>
    <property type="match status" value="1"/>
</dbReference>
<dbReference type="Pfam" id="PF25597">
    <property type="entry name" value="SH3_retrovirus"/>
    <property type="match status" value="1"/>
</dbReference>
<dbReference type="InterPro" id="IPR054722">
    <property type="entry name" value="PolX-like_BBD"/>
</dbReference>
<feature type="domain" description="Integrase catalytic" evidence="5">
    <location>
        <begin position="88"/>
        <end position="252"/>
    </location>
</feature>
<sequence>MKQGKVKEKKNDNGGEDDQVIDSGASIHATPRKDFFTSYTFGDFGSVRMGNDGSAKAIGMGDESLMMKGSATPSVIARVIDSSINAMDDDSTFELWHNRLGHMSEKGLMILAKKNLLSDDHSRKIWVYTLKTKDQVLDVFKQFHALVERQSGKKLKCIRTDNGGESSGPFDEYCRQHGIRHQKTPPKTPQLNGLVERMNRTLVERVRCLLSQSRLPRSFWGEVLNTVVHVLNLTPCVPLEFDVPDRIWSNNEISYDHLRVFGCKAFVYIPKDERSKLDAKTRPYVFIGYGQDELGYRFYDPVQKKLVRSRDVVFMEDHTIQDIEKTNPMESQHSGDLIDLDPAPLTNPPTQVEDEAHDDQHDMGDVETPTQVEVDDDVHEQSPAAEAPSDIPLRRSTRDRHPSTRYSVDDYVLLTDGGEPESYVEAMEDENKMKWVDAMQDEMESLHENHSFELVKLPKGKKALKNRWVYRVKQEKHTSQPRYKARLVVKGFNQKKDKEIYMEQPKGFVLKGKEDYVCKLKKSVYGLKQAPRQWNVSRIDNLKKQLSKSFAMKDLVLVKRILGIRIERDRASKKLYMLQEQYIEKVFARFNMSKAKVVSSPLASHFKLSSKHSPSTDKEKENMRRVLYASAVGSLMYAMVCTRPDIAYAVGVVSRFLSNPGIHHWGVVKWIMRYLRGTSKLKLTFGSGKPILVGYNDSDMAGDVDNRRSTSGYLMAFSGGVVSWQSRLQKCVALSTTKAEYIAAAEACKELLWMKCFMQELGFKQQRYVVYNDNQSAFTSIHTDNNGSNMLTKTLPREKLGVCCSIAGIVRPST</sequence>
<proteinExistence type="predicted"/>
<dbReference type="Gene3D" id="3.30.420.10">
    <property type="entry name" value="Ribonuclease H-like superfamily/Ribonuclease H"/>
    <property type="match status" value="1"/>
</dbReference>
<gene>
    <name evidence="6" type="primary">POLX_2726</name>
    <name evidence="6" type="ORF">CK203_030733</name>
</gene>
<dbReference type="EMBL" id="QGNW01000088">
    <property type="protein sequence ID" value="RVW99346.1"/>
    <property type="molecule type" value="Genomic_DNA"/>
</dbReference>
<protein>
    <submittedName>
        <fullName evidence="6">Retrovirus-related Pol polyprotein from transposon TNT 1-94</fullName>
    </submittedName>
</protein>
<name>A0A438IRK7_VITVI</name>
<dbReference type="CDD" id="cd09272">
    <property type="entry name" value="RNase_HI_RT_Ty1"/>
    <property type="match status" value="1"/>
</dbReference>
<dbReference type="InterPro" id="IPR039537">
    <property type="entry name" value="Retrotran_Ty1/copia-like"/>
</dbReference>
<dbReference type="Pfam" id="PF13976">
    <property type="entry name" value="gag_pre-integrs"/>
    <property type="match status" value="1"/>
</dbReference>
<evidence type="ECO:0000256" key="1">
    <source>
        <dbReference type="ARBA" id="ARBA00022670"/>
    </source>
</evidence>
<reference evidence="6 7" key="1">
    <citation type="journal article" date="2018" name="PLoS Genet.">
        <title>Population sequencing reveals clonal diversity and ancestral inbreeding in the grapevine cultivar Chardonnay.</title>
        <authorList>
            <person name="Roach M.J."/>
            <person name="Johnson D.L."/>
            <person name="Bohlmann J."/>
            <person name="van Vuuren H.J."/>
            <person name="Jones S.J."/>
            <person name="Pretorius I.S."/>
            <person name="Schmidt S.A."/>
            <person name="Borneman A.R."/>
        </authorList>
    </citation>
    <scope>NUCLEOTIDE SEQUENCE [LARGE SCALE GENOMIC DNA]</scope>
    <source>
        <strain evidence="7">cv. Chardonnay</strain>
        <tissue evidence="6">Leaf</tissue>
    </source>
</reference>
<comment type="caution">
    <text evidence="6">The sequence shown here is derived from an EMBL/GenBank/DDBJ whole genome shotgun (WGS) entry which is preliminary data.</text>
</comment>
<dbReference type="InterPro" id="IPR057670">
    <property type="entry name" value="SH3_retrovirus"/>
</dbReference>
<organism evidence="6 7">
    <name type="scientific">Vitis vinifera</name>
    <name type="common">Grape</name>
    <dbReference type="NCBI Taxonomy" id="29760"/>
    <lineage>
        <taxon>Eukaryota</taxon>
        <taxon>Viridiplantae</taxon>
        <taxon>Streptophyta</taxon>
        <taxon>Embryophyta</taxon>
        <taxon>Tracheophyta</taxon>
        <taxon>Spermatophyta</taxon>
        <taxon>Magnoliopsida</taxon>
        <taxon>eudicotyledons</taxon>
        <taxon>Gunneridae</taxon>
        <taxon>Pentapetalae</taxon>
        <taxon>rosids</taxon>
        <taxon>Vitales</taxon>
        <taxon>Vitaceae</taxon>
        <taxon>Viteae</taxon>
        <taxon>Vitis</taxon>
    </lineage>
</organism>
<dbReference type="GO" id="GO:0006508">
    <property type="term" value="P:proteolysis"/>
    <property type="evidence" value="ECO:0007669"/>
    <property type="project" value="UniProtKB-KW"/>
</dbReference>
<evidence type="ECO:0000313" key="7">
    <source>
        <dbReference type="Proteomes" id="UP000288805"/>
    </source>
</evidence>
<dbReference type="InterPro" id="IPR012337">
    <property type="entry name" value="RNaseH-like_sf"/>
</dbReference>
<accession>A0A438IRK7</accession>
<keyword evidence="2" id="KW-0479">Metal-binding</keyword>
<dbReference type="GO" id="GO:0008233">
    <property type="term" value="F:peptidase activity"/>
    <property type="evidence" value="ECO:0007669"/>
    <property type="project" value="UniProtKB-KW"/>
</dbReference>
<dbReference type="PROSITE" id="PS50994">
    <property type="entry name" value="INTEGRASE"/>
    <property type="match status" value="1"/>
</dbReference>
<dbReference type="Proteomes" id="UP000288805">
    <property type="component" value="Unassembled WGS sequence"/>
</dbReference>
<dbReference type="SUPFAM" id="SSF53098">
    <property type="entry name" value="Ribonuclease H-like"/>
    <property type="match status" value="1"/>
</dbReference>
<dbReference type="GO" id="GO:0046872">
    <property type="term" value="F:metal ion binding"/>
    <property type="evidence" value="ECO:0007669"/>
    <property type="project" value="UniProtKB-KW"/>
</dbReference>
<dbReference type="InterPro" id="IPR025724">
    <property type="entry name" value="GAG-pre-integrase_dom"/>
</dbReference>
<evidence type="ECO:0000256" key="4">
    <source>
        <dbReference type="SAM" id="MobiDB-lite"/>
    </source>
</evidence>
<evidence type="ECO:0000259" key="5">
    <source>
        <dbReference type="PROSITE" id="PS50994"/>
    </source>
</evidence>
<feature type="compositionally biased region" description="Basic and acidic residues" evidence="4">
    <location>
        <begin position="1"/>
        <end position="13"/>
    </location>
</feature>
<dbReference type="InterPro" id="IPR013103">
    <property type="entry name" value="RVT_2"/>
</dbReference>
<feature type="region of interest" description="Disordered" evidence="4">
    <location>
        <begin position="323"/>
        <end position="404"/>
    </location>
</feature>
<dbReference type="PANTHER" id="PTHR42648:SF28">
    <property type="entry name" value="TRANSPOSON-ENCODED PROTEIN WITH RIBONUCLEASE H-LIKE AND RETROVIRUS ZINC FINGER-LIKE DOMAINS"/>
    <property type="match status" value="1"/>
</dbReference>
<dbReference type="Pfam" id="PF22936">
    <property type="entry name" value="Pol_BBD"/>
    <property type="match status" value="1"/>
</dbReference>